<accession>A0A7G9L4S8</accession>
<gene>
    <name evidence="1" type="ORF">H8M03_04690</name>
</gene>
<evidence type="ECO:0000313" key="2">
    <source>
        <dbReference type="Proteomes" id="UP000515861"/>
    </source>
</evidence>
<dbReference type="Proteomes" id="UP000515861">
    <property type="component" value="Chromosome"/>
</dbReference>
<name>A0A7G9L4S8_9SPHN</name>
<dbReference type="AlphaFoldDB" id="A0A7G9L4S8"/>
<organism evidence="1 2">
    <name type="scientific">Sphingomonas sabuli</name>
    <dbReference type="NCBI Taxonomy" id="2764186"/>
    <lineage>
        <taxon>Bacteria</taxon>
        <taxon>Pseudomonadati</taxon>
        <taxon>Pseudomonadota</taxon>
        <taxon>Alphaproteobacteria</taxon>
        <taxon>Sphingomonadales</taxon>
        <taxon>Sphingomonadaceae</taxon>
        <taxon>Sphingomonas</taxon>
    </lineage>
</organism>
<sequence length="188" mass="19833">MGQVVQFEQQAVATLRARLGAAEEANEDLIAFARGHSDAVASINAAVLEAIEADSLEDLLDIIANRWPDILGIDLVAIALMVGGQAFRADQNAIERVEAAFVGRMLAHCPRVEIRSVNSGHALFGAPAAASVRAEALIRIDGAPSYPTGLIVLGQREALSIASSHGSELLLFLGKVVAATVRRCVTNR</sequence>
<keyword evidence="2" id="KW-1185">Reference proteome</keyword>
<dbReference type="RefSeq" id="WP_187480582.1">
    <property type="nucleotide sequence ID" value="NZ_CP060697.1"/>
</dbReference>
<dbReference type="EMBL" id="CP060697">
    <property type="protein sequence ID" value="QNM83627.1"/>
    <property type="molecule type" value="Genomic_DNA"/>
</dbReference>
<proteinExistence type="predicted"/>
<dbReference type="InterPro" id="IPR029016">
    <property type="entry name" value="GAF-like_dom_sf"/>
</dbReference>
<dbReference type="Gene3D" id="3.30.450.40">
    <property type="match status" value="1"/>
</dbReference>
<protein>
    <submittedName>
        <fullName evidence="1">DUF484 family protein</fullName>
    </submittedName>
</protein>
<dbReference type="KEGG" id="ssau:H8M03_04690"/>
<dbReference type="InterPro" id="IPR007435">
    <property type="entry name" value="DUF484"/>
</dbReference>
<reference evidence="1 2" key="1">
    <citation type="submission" date="2020-08" db="EMBL/GenBank/DDBJ databases">
        <title>Sphingomonas sp. sand1-3 16S ribosomal RNA gene Genome sequencing and assembly.</title>
        <authorList>
            <person name="Kang M."/>
        </authorList>
    </citation>
    <scope>NUCLEOTIDE SEQUENCE [LARGE SCALE GENOMIC DNA]</scope>
    <source>
        <strain evidence="2">sand1-3</strain>
    </source>
</reference>
<dbReference type="Pfam" id="PF04340">
    <property type="entry name" value="DUF484"/>
    <property type="match status" value="1"/>
</dbReference>
<evidence type="ECO:0000313" key="1">
    <source>
        <dbReference type="EMBL" id="QNM83627.1"/>
    </source>
</evidence>